<feature type="domain" description="Nephrocystin 3-like N-terminal" evidence="6">
    <location>
        <begin position="1905"/>
        <end position="2077"/>
    </location>
</feature>
<evidence type="ECO:0000256" key="3">
    <source>
        <dbReference type="SAM" id="MobiDB-lite"/>
    </source>
</evidence>
<feature type="repeat" description="ANK" evidence="2">
    <location>
        <begin position="1095"/>
        <end position="1130"/>
    </location>
</feature>
<keyword evidence="1" id="KW-0677">Repeat</keyword>
<dbReference type="Gene3D" id="3.40.50.300">
    <property type="entry name" value="P-loop containing nucleotide triphosphate hydrolases"/>
    <property type="match status" value="2"/>
</dbReference>
<evidence type="ECO:0000259" key="4">
    <source>
        <dbReference type="Pfam" id="PF22939"/>
    </source>
</evidence>
<name>A0A8H5KQ12_9HYPO</name>
<feature type="repeat" description="ANK" evidence="2">
    <location>
        <begin position="714"/>
        <end position="735"/>
    </location>
</feature>
<protein>
    <submittedName>
        <fullName evidence="7">Ankyrin protein</fullName>
    </submittedName>
</protein>
<reference evidence="7 8" key="1">
    <citation type="submission" date="2020-05" db="EMBL/GenBank/DDBJ databases">
        <title>Identification and distribution of gene clusters putatively required for synthesis of sphingolipid metabolism inhibitors in phylogenetically diverse species of the filamentous fungus Fusarium.</title>
        <authorList>
            <person name="Kim H.-S."/>
            <person name="Busman M."/>
            <person name="Brown D.W."/>
            <person name="Divon H."/>
            <person name="Uhlig S."/>
            <person name="Proctor R.H."/>
        </authorList>
    </citation>
    <scope>NUCLEOTIDE SEQUENCE [LARGE SCALE GENOMIC DNA]</scope>
    <source>
        <strain evidence="7 8">NRRL 25211</strain>
    </source>
</reference>
<accession>A0A8H5KQ12</accession>
<dbReference type="InterPro" id="IPR036770">
    <property type="entry name" value="Ankyrin_rpt-contain_sf"/>
</dbReference>
<feature type="repeat" description="ANK" evidence="2">
    <location>
        <begin position="675"/>
        <end position="697"/>
    </location>
</feature>
<evidence type="ECO:0000256" key="1">
    <source>
        <dbReference type="ARBA" id="ARBA00022737"/>
    </source>
</evidence>
<evidence type="ECO:0000259" key="5">
    <source>
        <dbReference type="Pfam" id="PF24809"/>
    </source>
</evidence>
<feature type="domain" description="GPI inositol-deacylase winged helix" evidence="4">
    <location>
        <begin position="469"/>
        <end position="554"/>
    </location>
</feature>
<dbReference type="Pfam" id="PF24883">
    <property type="entry name" value="NPHP3_N"/>
    <property type="match status" value="2"/>
</dbReference>
<dbReference type="PRINTS" id="PR01415">
    <property type="entry name" value="ANKYRIN"/>
</dbReference>
<dbReference type="SUPFAM" id="SSF48403">
    <property type="entry name" value="Ankyrin repeat"/>
    <property type="match status" value="3"/>
</dbReference>
<dbReference type="InterPro" id="IPR054471">
    <property type="entry name" value="GPIID_WHD"/>
</dbReference>
<evidence type="ECO:0000259" key="6">
    <source>
        <dbReference type="Pfam" id="PF24883"/>
    </source>
</evidence>
<keyword evidence="2" id="KW-0040">ANK repeat</keyword>
<dbReference type="InterPro" id="IPR002110">
    <property type="entry name" value="Ankyrin_rpt"/>
</dbReference>
<dbReference type="InterPro" id="IPR056884">
    <property type="entry name" value="NPHP3-like_N"/>
</dbReference>
<sequence>MDPLSLAASIAGLVSLAGAVISAGYKFNSKLNEDTSDTKTLVTETANFSGILLGVKAHLESFKGLDVDLEAVHNTIEDSKLTIKLIDELLAKLSKSNRIEMLIKAGGREEQAVKLLRRIEQYKTFFVLCFQLEQSSQSETLQIQMEGIIAQLQSLDETQKSVEKAVGKLVDAGQIQQQEKIIKWLGTPTEDEHDDLCKQRDASSAEWILKRQEFNSWLNCPGSALLCLNGTQGSGKSVIVSRVIESLQESTFEPGCNAVVYHYCRFTNPASLSPTNLIGSLIGQLLKQSFNPGALLEVVDNIYEKHRKRSAHPSLQDLQVLFTDLSNYFERVLLVIDGLDEMSGYWEILDFLETLPEADVEFKLLIASRVGMGLDDAFSSCFKVTITSTDVASDIESLVRKKLNKRRFRGSEVEAVIKELIIRADGMFIWVICQIDHLSRVRTALSPKLVQALPRNLEKTFEQAFQTLEGEEEKNLAKRILQFVMFANKPLDLSELVEGIAITPDTKTLDDVQDNSLREKTYVFELCGSLVRESQATSKIDLAHYSVYQFLQSPKIEGNRENELYLDKSQGNIELLTACIRYLTIENVSAGGIAEEVEAALEDDDLYISPEVFANTSFLQHAVSNWPAYASKLSDAELKDIWMSVLLPFFEPSSNYFKFWVRKARYLHGYYKYPPGITPLHVAAAHGLPSLAKILLDDSHLSKATWQVSKAKVGSRTPLHMAIENGQNSVIELLLGLDLIDSTDERGRTPLHLAIECANEEAVTKLILAGANVNHCEADGRTPLFIAIENNWDGLATQLAEMASQHTNMPDGRGPLHLAAQTGSKTWMKCLMLAFPPRAINNRDSRGWTPLLYAVDRGHLDVVKLLLSNTNCVEVGDQNGWTPLHAAIKQQNLDCATELLVSNIPKLPFWQYRPEEPVRGMQEPGPEMSGKYGEAYRSRQSATATIGGPSERWSAWEQQSSSEPHKAATVSSPLLLAVSSNYKVGVELLLRHAETYGRKEIGLLEEDGECLKASMRLAETAIFKKLIPVSTAKSILAVLPDCVEKGGVVMEILKQRLDSAFAHKQLLPEALSDSRLTLEVPHMILDNWPIQATSLPDNILHLAVQVGNDHELRLMKRLVDGGANTSYVDTDGQTLLHTAIDHLNWSATTFVIGNLPFSKDILSSALHSLVRVAPTQGREISTEIVVILKLLLYKGADVNSLDRSDRSVNHTAAGRDDTAFLEWFLENNAILAPPTSRDDTPITVAVRYRRYENLQLLLDNILETAPETLVEFLATPSTSYGTPLIQSIELSDVTSLTKLVKAGKAAELLVKTDMDEYQSRRLSAFTDALCAAIKKQSDEAAMLLIKSMSNISSTSSSGETPLHAAVKEEDEKMVKVLLEHGAQLNVPHRDTGETPFAAATVANLTRIKAILSEQQVDYQPQDIIAAAKAGDEGLVAKVLAAYPDDQYNQRKALFTARKLRQKKIEKTLLEILPAQAQSSLVDDITRNAYGDTVLHQAVRAMNPEKLKSLCSGVDKELLDAYDLGGDSALMLAIRMCHWSGAEVLAKEGADIDEALEKAHAAKCDIWIDKLDELKNQPASNIESDSDAQKRGKALFIMSSPVVSAGHRFLDALEANNRSIATLCTSADTFICHVKELDAIQKAQSGVKRSLFNSISTFSENVEPYVKVINTFVSSKPEVAALIWGAASLVLQLASNYSNFFRKLTGMMESISSQLAKYKQLLELLEENDIEPTPGLQCAVVTTYQGMLDFFQKIVDVFYKKTGKAKSQSIVVGNILLKPLDSTFSTLEERLSDCDMLVDKEVQLYQLRLILQRRREDVNELKANNIRSSDALHELSEAIDTLVKSVKAEKKGEERHIGTRGPGTSYVLILISMLADAVRNDIRQWINPPEFMSRYESIIDEIEDATTEWLFQKDQYKKWESFEGDDKDRSQSNLLWIHGKPGSGKSFLSASVIDLLKTSARSDKQTAVLFFHFNADDPTSDTISAAYRSILAQLFQQYSNSRSVIDRFSFSMADSHGQKTASTFEVVDLLDLCLRTFEGRCFIILDAIDECRDNGRSLSELFSTIAHCRFAKLLLFSRPTVAFLNEWVSPHERFPIGDENSSDIRQYLERRIESFIERDYLPASVQKERLLHHLTLGADGMFLWAHLMIKYLDTDAMDQEGRLSAIFDITMPDDLERMYSRILQRIRTSNSIEREWATKVFSCLIYAATPGPFRPQELQMFLSLNVKTHSPRARFVQMTLRVCGALVELDSDGQFRFIHISVKEYFLSQAAGFVHPPHRAHSMCAAVYLEYMVTHLPSEPLPACLHNYFTLLDTFPLAKVAVWNWMHHCVNALLAMKKDLSNGKGEYSPNIDIMAELVETLMPRLRQFLDNQSCFLSWIEMSYRLSISFRSTLVIWKTSLKDLSKLVSHSCVAYSGSVSRTLTDLIDLVSRAEEIEAEWNSQLLQDPAIVWREVAAFHKHADDSPAAPVMKVTSLCAEKPESLQTEHGSLKTISRIRNDGKAIIVLSIWPSRAFENAAFRSAAELSGKNLWNACSGWVAKLESWTTEEQPTRTLSLVMKINAQEVLIQCKQSAWENRDTSPASRWSLQFPLTISSTGRYFCILRTVYEIYQPESQYSQQRLRKFKLNVSNLDGRESWDPYRHVEHNLLEPRFLYFPSFTVSDDLLLLYFEVGTPLQLIMFQTRLEDRFLLEVKSSDTSEIIVESDDFHNIMICDNPFFPLAGFTAGPKACLWDWTQQPRILYCYSSAVDEPVKIAFSSCGKYIIIRLQADSKPMVVDAEQILGIKRMPELQQRSISVTNKPSNVMTRKVYGSFLQGSKQYGMVDSTDTSMLIKDGLPANDALHVIVSENQIVVRNIQEDEEANGETVNEVQLTRLPQSIVNSSSTPNATVIVSDDADRMLKIAVTDEPNLYCCLSPGRIPAIMLVQREKTSLQFQTRKISLPAPSSVQDVATMSQVSDARIGDVSFIISDSAFCAFQSRDSSTKF</sequence>
<dbReference type="SMART" id="SM00248">
    <property type="entry name" value="ANK"/>
    <property type="match status" value="15"/>
</dbReference>
<dbReference type="InterPro" id="IPR056125">
    <property type="entry name" value="DUF7708"/>
</dbReference>
<evidence type="ECO:0000313" key="8">
    <source>
        <dbReference type="Proteomes" id="UP000544095"/>
    </source>
</evidence>
<dbReference type="Proteomes" id="UP000544095">
    <property type="component" value="Unassembled WGS sequence"/>
</dbReference>
<dbReference type="InterPro" id="IPR027417">
    <property type="entry name" value="P-loop_NTPase"/>
</dbReference>
<gene>
    <name evidence="7" type="ORF">FPANT_10548</name>
</gene>
<evidence type="ECO:0000313" key="7">
    <source>
        <dbReference type="EMBL" id="KAF5577217.1"/>
    </source>
</evidence>
<dbReference type="Pfam" id="PF24809">
    <property type="entry name" value="DUF7708"/>
    <property type="match status" value="1"/>
</dbReference>
<dbReference type="Pfam" id="PF12796">
    <property type="entry name" value="Ank_2"/>
    <property type="match status" value="3"/>
</dbReference>
<dbReference type="SUPFAM" id="SSF52540">
    <property type="entry name" value="P-loop containing nucleoside triphosphate hydrolases"/>
    <property type="match status" value="2"/>
</dbReference>
<feature type="repeat" description="ANK" evidence="2">
    <location>
        <begin position="1357"/>
        <end position="1389"/>
    </location>
</feature>
<evidence type="ECO:0000256" key="2">
    <source>
        <dbReference type="PROSITE-ProRule" id="PRU00023"/>
    </source>
</evidence>
<dbReference type="Gene3D" id="1.25.40.20">
    <property type="entry name" value="Ankyrin repeat-containing domain"/>
    <property type="match status" value="5"/>
</dbReference>
<organism evidence="7 8">
    <name type="scientific">Fusarium pseudoanthophilum</name>
    <dbReference type="NCBI Taxonomy" id="48495"/>
    <lineage>
        <taxon>Eukaryota</taxon>
        <taxon>Fungi</taxon>
        <taxon>Dikarya</taxon>
        <taxon>Ascomycota</taxon>
        <taxon>Pezizomycotina</taxon>
        <taxon>Sordariomycetes</taxon>
        <taxon>Hypocreomycetidae</taxon>
        <taxon>Hypocreales</taxon>
        <taxon>Nectriaceae</taxon>
        <taxon>Fusarium</taxon>
        <taxon>Fusarium fujikuroi species complex</taxon>
    </lineage>
</organism>
<feature type="repeat" description="ANK" evidence="2">
    <location>
        <begin position="879"/>
        <end position="903"/>
    </location>
</feature>
<feature type="repeat" description="ANK" evidence="2">
    <location>
        <begin position="746"/>
        <end position="778"/>
    </location>
</feature>
<keyword evidence="8" id="KW-1185">Reference proteome</keyword>
<feature type="repeat" description="ANK" evidence="2">
    <location>
        <begin position="846"/>
        <end position="878"/>
    </location>
</feature>
<dbReference type="PANTHER" id="PTHR10039:SF14">
    <property type="entry name" value="NACHT DOMAIN-CONTAINING PROTEIN"/>
    <property type="match status" value="1"/>
</dbReference>
<dbReference type="PROSITE" id="PS50088">
    <property type="entry name" value="ANK_REPEAT"/>
    <property type="match status" value="7"/>
</dbReference>
<feature type="region of interest" description="Disordered" evidence="3">
    <location>
        <begin position="940"/>
        <end position="960"/>
    </location>
</feature>
<dbReference type="EMBL" id="JAAOAR010000600">
    <property type="protein sequence ID" value="KAF5577217.1"/>
    <property type="molecule type" value="Genomic_DNA"/>
</dbReference>
<feature type="domain" description="DUF7708" evidence="5">
    <location>
        <begin position="1654"/>
        <end position="1793"/>
    </location>
</feature>
<dbReference type="Pfam" id="PF22939">
    <property type="entry name" value="WHD_GPIID"/>
    <property type="match status" value="1"/>
</dbReference>
<dbReference type="PROSITE" id="PS50297">
    <property type="entry name" value="ANK_REP_REGION"/>
    <property type="match status" value="5"/>
</dbReference>
<feature type="domain" description="Nephrocystin 3-like N-terminal" evidence="6">
    <location>
        <begin position="204"/>
        <end position="369"/>
    </location>
</feature>
<comment type="caution">
    <text evidence="7">The sequence shown here is derived from an EMBL/GenBank/DDBJ whole genome shotgun (WGS) entry which is preliminary data.</text>
</comment>
<dbReference type="PANTHER" id="PTHR10039">
    <property type="entry name" value="AMELOGENIN"/>
    <property type="match status" value="1"/>
</dbReference>
<proteinExistence type="predicted"/>